<feature type="region of interest" description="Disordered" evidence="1">
    <location>
        <begin position="1"/>
        <end position="45"/>
    </location>
</feature>
<keyword evidence="3" id="KW-1185">Reference proteome</keyword>
<evidence type="ECO:0000313" key="3">
    <source>
        <dbReference type="Proteomes" id="UP001054837"/>
    </source>
</evidence>
<comment type="caution">
    <text evidence="2">The sequence shown here is derived from an EMBL/GenBank/DDBJ whole genome shotgun (WGS) entry which is preliminary data.</text>
</comment>
<dbReference type="EMBL" id="BPLQ01008097">
    <property type="protein sequence ID" value="GIY34799.1"/>
    <property type="molecule type" value="Genomic_DNA"/>
</dbReference>
<protein>
    <submittedName>
        <fullName evidence="2">Uncharacterized protein</fullName>
    </submittedName>
</protein>
<dbReference type="AlphaFoldDB" id="A0AAV4SN89"/>
<evidence type="ECO:0000313" key="2">
    <source>
        <dbReference type="EMBL" id="GIY34799.1"/>
    </source>
</evidence>
<organism evidence="2 3">
    <name type="scientific">Caerostris darwini</name>
    <dbReference type="NCBI Taxonomy" id="1538125"/>
    <lineage>
        <taxon>Eukaryota</taxon>
        <taxon>Metazoa</taxon>
        <taxon>Ecdysozoa</taxon>
        <taxon>Arthropoda</taxon>
        <taxon>Chelicerata</taxon>
        <taxon>Arachnida</taxon>
        <taxon>Araneae</taxon>
        <taxon>Araneomorphae</taxon>
        <taxon>Entelegynae</taxon>
        <taxon>Araneoidea</taxon>
        <taxon>Araneidae</taxon>
        <taxon>Caerostris</taxon>
    </lineage>
</organism>
<proteinExistence type="predicted"/>
<name>A0AAV4SN89_9ARAC</name>
<gene>
    <name evidence="2" type="ORF">CDAR_283471</name>
</gene>
<reference evidence="2 3" key="1">
    <citation type="submission" date="2021-06" db="EMBL/GenBank/DDBJ databases">
        <title>Caerostris darwini draft genome.</title>
        <authorList>
            <person name="Kono N."/>
            <person name="Arakawa K."/>
        </authorList>
    </citation>
    <scope>NUCLEOTIDE SEQUENCE [LARGE SCALE GENOMIC DNA]</scope>
</reference>
<evidence type="ECO:0000256" key="1">
    <source>
        <dbReference type="SAM" id="MobiDB-lite"/>
    </source>
</evidence>
<sequence length="98" mass="11415">MSPATGIFNPEGNGLQIPLSWNATNNHDSVSRRDTSKKRHSPQQRAGFFNPEEMDFVSFSWILRKGDTPPRRDILQQNRIFNRRNGLQILQLECYEKL</sequence>
<accession>A0AAV4SN89</accession>
<dbReference type="Proteomes" id="UP001054837">
    <property type="component" value="Unassembled WGS sequence"/>
</dbReference>
<feature type="compositionally biased region" description="Polar residues" evidence="1">
    <location>
        <begin position="19"/>
        <end position="28"/>
    </location>
</feature>